<evidence type="ECO:0000313" key="1">
    <source>
        <dbReference type="EMBL" id="AEW92858.1"/>
    </source>
</evidence>
<evidence type="ECO:0000313" key="2">
    <source>
        <dbReference type="Proteomes" id="UP000007842"/>
    </source>
</evidence>
<dbReference type="PATRIC" id="fig|1003195.11.peg.2110"/>
<gene>
    <name evidence="1" type="ordered locus">SCATT_04870</name>
</gene>
<dbReference type="HOGENOM" id="CLU_2467586_0_0_11"/>
<dbReference type="EMBL" id="CP003219">
    <property type="protein sequence ID" value="AEW92858.1"/>
    <property type="molecule type" value="Genomic_DNA"/>
</dbReference>
<dbReference type="KEGG" id="scy:SCATT_04870"/>
<keyword evidence="2" id="KW-1185">Reference proteome</keyword>
<proteinExistence type="predicted"/>
<reference evidence="2" key="1">
    <citation type="submission" date="2011-12" db="EMBL/GenBank/DDBJ databases">
        <title>Complete genome sequence of Streptomyces cattleya strain DSM 46488.</title>
        <authorList>
            <person name="Ou H.-Y."/>
            <person name="Li P."/>
            <person name="Zhao C."/>
            <person name="O'Hagan D."/>
            <person name="Deng Z."/>
        </authorList>
    </citation>
    <scope>NUCLEOTIDE SEQUENCE [LARGE SCALE GENOMIC DNA]</scope>
    <source>
        <strain evidence="2">ATCC 35852 / DSM 46488 / JCM 4925 / NBRC 14057 / NRRL 8057</strain>
    </source>
</reference>
<accession>F8JQX0</accession>
<sequence length="88" mass="9266">MGGSYQPVRFRRDAQDNVHIHGTMHTTSTGAAATAWTLPDGYKPAGPQRIPVVIAVSSTITAGMATTTVSITPTPPASADVHFNVFMQ</sequence>
<protein>
    <submittedName>
        <fullName evidence="1">Uncharacterized protein</fullName>
    </submittedName>
</protein>
<dbReference type="Proteomes" id="UP000007842">
    <property type="component" value="Chromosome"/>
</dbReference>
<name>F8JQX0_STREN</name>
<accession>G8WPR9</accession>
<dbReference type="KEGG" id="sct:SCAT_0476"/>
<dbReference type="AlphaFoldDB" id="F8JQX0"/>
<organism evidence="1 2">
    <name type="scientific">Streptantibioticus cattleyicolor (strain ATCC 35852 / DSM 46488 / JCM 4925 / NBRC 14057 / NRRL 8057)</name>
    <name type="common">Streptomyces cattleya</name>
    <dbReference type="NCBI Taxonomy" id="1003195"/>
    <lineage>
        <taxon>Bacteria</taxon>
        <taxon>Bacillati</taxon>
        <taxon>Actinomycetota</taxon>
        <taxon>Actinomycetes</taxon>
        <taxon>Kitasatosporales</taxon>
        <taxon>Streptomycetaceae</taxon>
        <taxon>Streptantibioticus</taxon>
    </lineage>
</organism>